<reference evidence="2 3" key="1">
    <citation type="submission" date="2023-08" db="EMBL/GenBank/DDBJ databases">
        <title>A Necator americanus chromosomal reference genome.</title>
        <authorList>
            <person name="Ilik V."/>
            <person name="Petrzelkova K.J."/>
            <person name="Pardy F."/>
            <person name="Fuh T."/>
            <person name="Niatou-Singa F.S."/>
            <person name="Gouil Q."/>
            <person name="Baker L."/>
            <person name="Ritchie M.E."/>
            <person name="Jex A.R."/>
            <person name="Gazzola D."/>
            <person name="Li H."/>
            <person name="Toshio Fujiwara R."/>
            <person name="Zhan B."/>
            <person name="Aroian R.V."/>
            <person name="Pafco B."/>
            <person name="Schwarz E.M."/>
        </authorList>
    </citation>
    <scope>NUCLEOTIDE SEQUENCE [LARGE SCALE GENOMIC DNA]</scope>
    <source>
        <strain evidence="2 3">Aroian</strain>
        <tissue evidence="2">Whole animal</tissue>
    </source>
</reference>
<protein>
    <submittedName>
        <fullName evidence="2">Uncharacterized protein</fullName>
    </submittedName>
</protein>
<evidence type="ECO:0000313" key="2">
    <source>
        <dbReference type="EMBL" id="KAK6762936.1"/>
    </source>
</evidence>
<feature type="region of interest" description="Disordered" evidence="1">
    <location>
        <begin position="33"/>
        <end position="66"/>
    </location>
</feature>
<dbReference type="EMBL" id="JAVFWL010000006">
    <property type="protein sequence ID" value="KAK6762936.1"/>
    <property type="molecule type" value="Genomic_DNA"/>
</dbReference>
<gene>
    <name evidence="2" type="primary">Necator_chrX.g23753</name>
    <name evidence="2" type="ORF">RB195_023589</name>
</gene>
<accession>A0ABR1EJT1</accession>
<evidence type="ECO:0000313" key="3">
    <source>
        <dbReference type="Proteomes" id="UP001303046"/>
    </source>
</evidence>
<evidence type="ECO:0000256" key="1">
    <source>
        <dbReference type="SAM" id="MobiDB-lite"/>
    </source>
</evidence>
<dbReference type="Proteomes" id="UP001303046">
    <property type="component" value="Unassembled WGS sequence"/>
</dbReference>
<sequence length="86" mass="9212">MTHLGTPQRDHAAPARIMNSGHGNCIVQHEYSKASSAPQTLRSASGLQNKTEGRVSQCAATPSPTQARADWIGSGVRFSSISHNWI</sequence>
<feature type="compositionally biased region" description="Polar residues" evidence="1">
    <location>
        <begin position="33"/>
        <end position="50"/>
    </location>
</feature>
<comment type="caution">
    <text evidence="2">The sequence shown here is derived from an EMBL/GenBank/DDBJ whole genome shotgun (WGS) entry which is preliminary data.</text>
</comment>
<name>A0ABR1EJT1_NECAM</name>
<keyword evidence="3" id="KW-1185">Reference proteome</keyword>
<proteinExistence type="predicted"/>
<organism evidence="2 3">
    <name type="scientific">Necator americanus</name>
    <name type="common">Human hookworm</name>
    <dbReference type="NCBI Taxonomy" id="51031"/>
    <lineage>
        <taxon>Eukaryota</taxon>
        <taxon>Metazoa</taxon>
        <taxon>Ecdysozoa</taxon>
        <taxon>Nematoda</taxon>
        <taxon>Chromadorea</taxon>
        <taxon>Rhabditida</taxon>
        <taxon>Rhabditina</taxon>
        <taxon>Rhabditomorpha</taxon>
        <taxon>Strongyloidea</taxon>
        <taxon>Ancylostomatidae</taxon>
        <taxon>Bunostominae</taxon>
        <taxon>Necator</taxon>
    </lineage>
</organism>